<dbReference type="RefSeq" id="XP_001272489.1">
    <property type="nucleotide sequence ID" value="XM_001272488.1"/>
</dbReference>
<dbReference type="Gene3D" id="1.10.150.240">
    <property type="entry name" value="Putative phosphatase, domain 2"/>
    <property type="match status" value="1"/>
</dbReference>
<dbReference type="GO" id="GO:0006281">
    <property type="term" value="P:DNA repair"/>
    <property type="evidence" value="ECO:0007669"/>
    <property type="project" value="TreeGrafter"/>
</dbReference>
<dbReference type="FunFam" id="3.40.50.1000:FF:000022">
    <property type="entry name" value="Phosphoglycolate phosphatase"/>
    <property type="match status" value="1"/>
</dbReference>
<dbReference type="OMA" id="ARGCWCR"/>
<dbReference type="SFLD" id="SFLDG01129">
    <property type="entry name" value="C1.5:_HAD__Beta-PGM__Phosphata"/>
    <property type="match status" value="1"/>
</dbReference>
<name>A1CGI3_ASPCL</name>
<dbReference type="SUPFAM" id="SSF56784">
    <property type="entry name" value="HAD-like"/>
    <property type="match status" value="1"/>
</dbReference>
<dbReference type="PANTHER" id="PTHR43434">
    <property type="entry name" value="PHOSPHOGLYCOLATE PHOSPHATASE"/>
    <property type="match status" value="1"/>
</dbReference>
<dbReference type="InterPro" id="IPR023198">
    <property type="entry name" value="PGP-like_dom2"/>
</dbReference>
<dbReference type="InterPro" id="IPR023214">
    <property type="entry name" value="HAD_sf"/>
</dbReference>
<dbReference type="STRING" id="344612.A1CGI3"/>
<proteinExistence type="predicted"/>
<dbReference type="GeneID" id="4704548"/>
<accession>A1CGI3</accession>
<dbReference type="HOGENOM" id="CLU_045011_19_1_1"/>
<reference evidence="1 2" key="1">
    <citation type="journal article" date="2008" name="PLoS Genet.">
        <title>Genomic islands in the pathogenic filamentous fungus Aspergillus fumigatus.</title>
        <authorList>
            <person name="Fedorova N.D."/>
            <person name="Khaldi N."/>
            <person name="Joardar V.S."/>
            <person name="Maiti R."/>
            <person name="Amedeo P."/>
            <person name="Anderson M.J."/>
            <person name="Crabtree J."/>
            <person name="Silva J.C."/>
            <person name="Badger J.H."/>
            <person name="Albarraq A."/>
            <person name="Angiuoli S."/>
            <person name="Bussey H."/>
            <person name="Bowyer P."/>
            <person name="Cotty P.J."/>
            <person name="Dyer P.S."/>
            <person name="Egan A."/>
            <person name="Galens K."/>
            <person name="Fraser-Liggett C.M."/>
            <person name="Haas B.J."/>
            <person name="Inman J.M."/>
            <person name="Kent R."/>
            <person name="Lemieux S."/>
            <person name="Malavazi I."/>
            <person name="Orvis J."/>
            <person name="Roemer T."/>
            <person name="Ronning C.M."/>
            <person name="Sundaram J.P."/>
            <person name="Sutton G."/>
            <person name="Turner G."/>
            <person name="Venter J.C."/>
            <person name="White O.R."/>
            <person name="Whitty B.R."/>
            <person name="Youngman P."/>
            <person name="Wolfe K.H."/>
            <person name="Goldman G.H."/>
            <person name="Wortman J.R."/>
            <person name="Jiang B."/>
            <person name="Denning D.W."/>
            <person name="Nierman W.C."/>
        </authorList>
    </citation>
    <scope>NUCLEOTIDE SEQUENCE [LARGE SCALE GENOMIC DNA]</scope>
    <source>
        <strain evidence="2">ATCC 1007 / CBS 513.65 / DSM 816 / NCTC 3887 / NRRL 1</strain>
    </source>
</reference>
<protein>
    <submittedName>
        <fullName evidence="1">Phosphoglycolate phosphatase, putative</fullName>
    </submittedName>
</protein>
<organism evidence="1 2">
    <name type="scientific">Aspergillus clavatus (strain ATCC 1007 / CBS 513.65 / DSM 816 / NCTC 3887 / NRRL 1 / QM 1276 / 107)</name>
    <dbReference type="NCBI Taxonomy" id="344612"/>
    <lineage>
        <taxon>Eukaryota</taxon>
        <taxon>Fungi</taxon>
        <taxon>Dikarya</taxon>
        <taxon>Ascomycota</taxon>
        <taxon>Pezizomycotina</taxon>
        <taxon>Eurotiomycetes</taxon>
        <taxon>Eurotiomycetidae</taxon>
        <taxon>Eurotiales</taxon>
        <taxon>Aspergillaceae</taxon>
        <taxon>Aspergillus</taxon>
        <taxon>Aspergillus subgen. Fumigati</taxon>
    </lineage>
</organism>
<dbReference type="GO" id="GO:0008967">
    <property type="term" value="F:phosphoglycolate phosphatase activity"/>
    <property type="evidence" value="ECO:0007669"/>
    <property type="project" value="TreeGrafter"/>
</dbReference>
<dbReference type="InterPro" id="IPR036412">
    <property type="entry name" value="HAD-like_sf"/>
</dbReference>
<dbReference type="OrthoDB" id="47007at2759"/>
<sequence>MTDLVIFDFDGTMFDTRAAIEHAAALTFSTLLPSYEIPRDKARRLMASGVGLSETFRALHPDETFDEDTWVATYRQLYTTHEGKFTKPFPGLQEVLEGLKARGIPIAIVSNKVVPAIRTTLERMNLSGYFHETLIIGDRTPGSEKKPDPTSYTEVLVPRFKRVHGDGVALDPAKVLMVGDTIADLEYARNIGAKVCWCRFGQGDREECGSFQPDYTVDSLSEVLDIVAKQ</sequence>
<dbReference type="KEGG" id="act:ACLA_066990"/>
<keyword evidence="2" id="KW-1185">Reference proteome</keyword>
<dbReference type="Gene3D" id="3.40.50.1000">
    <property type="entry name" value="HAD superfamily/HAD-like"/>
    <property type="match status" value="1"/>
</dbReference>
<dbReference type="SFLD" id="SFLDS00003">
    <property type="entry name" value="Haloacid_Dehalogenase"/>
    <property type="match status" value="1"/>
</dbReference>
<dbReference type="eggNOG" id="ENOG502SJGU">
    <property type="taxonomic scope" value="Eukaryota"/>
</dbReference>
<dbReference type="InterPro" id="IPR041492">
    <property type="entry name" value="HAD_2"/>
</dbReference>
<dbReference type="Proteomes" id="UP000006701">
    <property type="component" value="Unassembled WGS sequence"/>
</dbReference>
<dbReference type="Pfam" id="PF13419">
    <property type="entry name" value="HAD_2"/>
    <property type="match status" value="1"/>
</dbReference>
<dbReference type="AlphaFoldDB" id="A1CGI3"/>
<dbReference type="InterPro" id="IPR050155">
    <property type="entry name" value="HAD-like_hydrolase_sf"/>
</dbReference>
<dbReference type="EMBL" id="DS027053">
    <property type="protein sequence ID" value="EAW11063.1"/>
    <property type="molecule type" value="Genomic_DNA"/>
</dbReference>
<evidence type="ECO:0000313" key="2">
    <source>
        <dbReference type="Proteomes" id="UP000006701"/>
    </source>
</evidence>
<dbReference type="PANTHER" id="PTHR43434:SF1">
    <property type="entry name" value="PHOSPHOGLYCOLATE PHOSPHATASE"/>
    <property type="match status" value="1"/>
</dbReference>
<dbReference type="VEuPathDB" id="FungiDB:ACLA_066990"/>
<gene>
    <name evidence="1" type="ORF">ACLA_066990</name>
</gene>
<evidence type="ECO:0000313" key="1">
    <source>
        <dbReference type="EMBL" id="EAW11063.1"/>
    </source>
</evidence>